<dbReference type="RefSeq" id="WP_044224276.1">
    <property type="nucleotide sequence ID" value="NZ_JRYR02000001.1"/>
</dbReference>
<dbReference type="Gene3D" id="1.20.120.450">
    <property type="entry name" value="dinb family like domain"/>
    <property type="match status" value="1"/>
</dbReference>
<sequence>MNHQVTHSAIELCAQLNDLLSQISDDQFSAPLPLFSGSSIGQHTRHIVEFYQCLILSVKQREKVCYEDRQRSLPLESDRSYASQQLEELQQQLTIVGDYPSEITLLVKDFDDQLVSKDWESASTVTREIHYCNEHTVHHLAIIKVGLKHYFPEVQLNEIFGVAKSTFAYRKGK</sequence>
<dbReference type="InterPro" id="IPR034660">
    <property type="entry name" value="DinB/YfiT-like"/>
</dbReference>
<gene>
    <name evidence="2" type="ORF">NH26_12085</name>
</gene>
<dbReference type="OrthoDB" id="1162179at2"/>
<dbReference type="AlphaFoldDB" id="A0A1S1Z5H3"/>
<dbReference type="Proteomes" id="UP000179797">
    <property type="component" value="Unassembled WGS sequence"/>
</dbReference>
<comment type="caution">
    <text evidence="2">The sequence shown here is derived from an EMBL/GenBank/DDBJ whole genome shotgun (WGS) entry which is preliminary data.</text>
</comment>
<name>A0A1S1Z5H3_FLAPC</name>
<proteinExistence type="predicted"/>
<organism evidence="2 3">
    <name type="scientific">Flammeovirga pacifica</name>
    <dbReference type="NCBI Taxonomy" id="915059"/>
    <lineage>
        <taxon>Bacteria</taxon>
        <taxon>Pseudomonadati</taxon>
        <taxon>Bacteroidota</taxon>
        <taxon>Cytophagia</taxon>
        <taxon>Cytophagales</taxon>
        <taxon>Flammeovirgaceae</taxon>
        <taxon>Flammeovirga</taxon>
    </lineage>
</organism>
<dbReference type="InterPro" id="IPR024775">
    <property type="entry name" value="DinB-like"/>
</dbReference>
<protein>
    <recommendedName>
        <fullName evidence="1">DinB-like domain-containing protein</fullName>
    </recommendedName>
</protein>
<dbReference type="PANTHER" id="PTHR39473:SF1">
    <property type="entry name" value="DINB-LIKE DOMAIN-CONTAINING PROTEIN"/>
    <property type="match status" value="1"/>
</dbReference>
<feature type="domain" description="DinB-like" evidence="1">
    <location>
        <begin position="15"/>
        <end position="143"/>
    </location>
</feature>
<dbReference type="SUPFAM" id="SSF109854">
    <property type="entry name" value="DinB/YfiT-like putative metalloenzymes"/>
    <property type="match status" value="1"/>
</dbReference>
<dbReference type="Pfam" id="PF12867">
    <property type="entry name" value="DinB_2"/>
    <property type="match status" value="1"/>
</dbReference>
<evidence type="ECO:0000313" key="3">
    <source>
        <dbReference type="Proteomes" id="UP000179797"/>
    </source>
</evidence>
<evidence type="ECO:0000259" key="1">
    <source>
        <dbReference type="Pfam" id="PF12867"/>
    </source>
</evidence>
<evidence type="ECO:0000313" key="2">
    <source>
        <dbReference type="EMBL" id="OHX68548.1"/>
    </source>
</evidence>
<dbReference type="STRING" id="915059.NH26_12085"/>
<dbReference type="PANTHER" id="PTHR39473">
    <property type="match status" value="1"/>
</dbReference>
<keyword evidence="3" id="KW-1185">Reference proteome</keyword>
<reference evidence="2 3" key="1">
    <citation type="journal article" date="2012" name="Int. J. Syst. Evol. Microbiol.">
        <title>Flammeovirga pacifica sp. nov., isolated from deep-sea sediment.</title>
        <authorList>
            <person name="Xu H."/>
            <person name="Fu Y."/>
            <person name="Yang N."/>
            <person name="Ding Z."/>
            <person name="Lai Q."/>
            <person name="Zeng R."/>
        </authorList>
    </citation>
    <scope>NUCLEOTIDE SEQUENCE [LARGE SCALE GENOMIC DNA]</scope>
    <source>
        <strain evidence="3">DSM 24597 / LMG 26175 / WPAGA1</strain>
    </source>
</reference>
<dbReference type="EMBL" id="JRYR02000001">
    <property type="protein sequence ID" value="OHX68548.1"/>
    <property type="molecule type" value="Genomic_DNA"/>
</dbReference>
<accession>A0A1S1Z5H3</accession>